<proteinExistence type="predicted"/>
<dbReference type="Proteomes" id="UP000789366">
    <property type="component" value="Unassembled WGS sequence"/>
</dbReference>
<evidence type="ECO:0000313" key="2">
    <source>
        <dbReference type="Proteomes" id="UP000789366"/>
    </source>
</evidence>
<feature type="non-terminal residue" evidence="1">
    <location>
        <position position="1"/>
    </location>
</feature>
<keyword evidence="2" id="KW-1185">Reference proteome</keyword>
<comment type="caution">
    <text evidence="1">The sequence shown here is derived from an EMBL/GenBank/DDBJ whole genome shotgun (WGS) entry which is preliminary data.</text>
</comment>
<gene>
    <name evidence="1" type="ORF">SPELUC_LOCUS12223</name>
</gene>
<dbReference type="EMBL" id="CAJVPW010028189">
    <property type="protein sequence ID" value="CAG8717636.1"/>
    <property type="molecule type" value="Genomic_DNA"/>
</dbReference>
<evidence type="ECO:0000313" key="1">
    <source>
        <dbReference type="EMBL" id="CAG8717636.1"/>
    </source>
</evidence>
<protein>
    <submittedName>
        <fullName evidence="1">4187_t:CDS:1</fullName>
    </submittedName>
</protein>
<organism evidence="1 2">
    <name type="scientific">Cetraspora pellucida</name>
    <dbReference type="NCBI Taxonomy" id="1433469"/>
    <lineage>
        <taxon>Eukaryota</taxon>
        <taxon>Fungi</taxon>
        <taxon>Fungi incertae sedis</taxon>
        <taxon>Mucoromycota</taxon>
        <taxon>Glomeromycotina</taxon>
        <taxon>Glomeromycetes</taxon>
        <taxon>Diversisporales</taxon>
        <taxon>Gigasporaceae</taxon>
        <taxon>Cetraspora</taxon>
    </lineage>
</organism>
<feature type="non-terminal residue" evidence="1">
    <location>
        <position position="211"/>
    </location>
</feature>
<accession>A0ACA9PMV4</accession>
<name>A0ACA9PMV4_9GLOM</name>
<reference evidence="1" key="1">
    <citation type="submission" date="2021-06" db="EMBL/GenBank/DDBJ databases">
        <authorList>
            <person name="Kallberg Y."/>
            <person name="Tangrot J."/>
            <person name="Rosling A."/>
        </authorList>
    </citation>
    <scope>NUCLEOTIDE SEQUENCE</scope>
    <source>
        <strain evidence="1">28 12/20/2015</strain>
    </source>
</reference>
<sequence length="211" mass="23617">QGPLFIHENPACAYDKDKDISLLKNVVLEPEATTVSRVPNTTPSSASMCGVVAPTNKAIYKLGKKAQKGPPRPPNAFILYRREKQSEIMTKFPGYTNNEVSKEIGRMWSEESQEVRSIFQQMADAAKQEHMEKQKDSSSNRVSTSTSHLMIRHTDPTDLLLTASIDFQFPTNYQPIFVDCPLISSPLSYLNLSSLTDHQFVVEPQTSSSSY</sequence>